<feature type="domain" description="M23ase beta-sheet core" evidence="6">
    <location>
        <begin position="116"/>
        <end position="210"/>
    </location>
</feature>
<proteinExistence type="inferred from homology"/>
<comment type="caution">
    <text evidence="7">The sequence shown here is derived from an EMBL/GenBank/DDBJ whole genome shotgun (WGS) entry which is preliminary data.</text>
</comment>
<reference evidence="7 8" key="1">
    <citation type="submission" date="2020-08" db="EMBL/GenBank/DDBJ databases">
        <title>Genomic Encyclopedia of Type Strains, Phase IV (KMG-IV): sequencing the most valuable type-strain genomes for metagenomic binning, comparative biology and taxonomic classification.</title>
        <authorList>
            <person name="Goeker M."/>
        </authorList>
    </citation>
    <scope>NUCLEOTIDE SEQUENCE [LARGE SCALE GENOMIC DNA]</scope>
    <source>
        <strain evidence="7 8">DSM 21793</strain>
    </source>
</reference>
<evidence type="ECO:0000259" key="6">
    <source>
        <dbReference type="Pfam" id="PF01551"/>
    </source>
</evidence>
<dbReference type="InterPro" id="IPR011055">
    <property type="entry name" value="Dup_hybrid_motif"/>
</dbReference>
<dbReference type="PANTHER" id="PTHR11329">
    <property type="entry name" value="LEUKOCYTE CELL-DERIVED CHEMOTAXIN 2"/>
    <property type="match status" value="1"/>
</dbReference>
<dbReference type="EMBL" id="JACIDK010000004">
    <property type="protein sequence ID" value="MBB3892278.1"/>
    <property type="molecule type" value="Genomic_DNA"/>
</dbReference>
<dbReference type="GO" id="GO:0046872">
    <property type="term" value="F:metal ion binding"/>
    <property type="evidence" value="ECO:0007669"/>
    <property type="project" value="UniProtKB-KW"/>
</dbReference>
<keyword evidence="2" id="KW-0732">Signal</keyword>
<name>A0A840A1K5_9CAUL</name>
<dbReference type="Pfam" id="PF01551">
    <property type="entry name" value="Peptidase_M23"/>
    <property type="match status" value="1"/>
</dbReference>
<organism evidence="7 8">
    <name type="scientific">Phenylobacterium haematophilum</name>
    <dbReference type="NCBI Taxonomy" id="98513"/>
    <lineage>
        <taxon>Bacteria</taxon>
        <taxon>Pseudomonadati</taxon>
        <taxon>Pseudomonadota</taxon>
        <taxon>Alphaproteobacteria</taxon>
        <taxon>Caulobacterales</taxon>
        <taxon>Caulobacteraceae</taxon>
        <taxon>Phenylobacterium</taxon>
    </lineage>
</organism>
<dbReference type="InterPro" id="IPR016047">
    <property type="entry name" value="M23ase_b-sheet_dom"/>
</dbReference>
<dbReference type="RefSeq" id="WP_246370940.1">
    <property type="nucleotide sequence ID" value="NZ_JACIDK010000004.1"/>
</dbReference>
<sequence>MLRAKTTPAPDKFHLWMTQTWLTLGAAVLAAGFLQAGAHAAARASFTSAHGNKPLALALEPVAPPATGEKVLVWQGKDIDGDGAADFVNPTGNAPRTHDAYGFGAFGASRDGGSRQHEGVDFIADAGQPVAAPISGYVTKVGMAYADDKQLKFVEITNPAIKYVARVFYIDPRVEEGDIVRLGQDIGVAHGLQARYPGGMTDHVHLELMGPDQKRMDATAVLSERYVTRFGA</sequence>
<accession>A0A840A1K5</accession>
<dbReference type="PANTHER" id="PTHR11329:SF0">
    <property type="entry name" value="LEUKOCYTE CELL-DERIVED CHEMOTAXIN-2"/>
    <property type="match status" value="1"/>
</dbReference>
<dbReference type="Proteomes" id="UP000530564">
    <property type="component" value="Unassembled WGS sequence"/>
</dbReference>
<dbReference type="InterPro" id="IPR008663">
    <property type="entry name" value="LECT2"/>
</dbReference>
<evidence type="ECO:0000256" key="4">
    <source>
        <dbReference type="ARBA" id="ARBA00023157"/>
    </source>
</evidence>
<dbReference type="AlphaFoldDB" id="A0A840A1K5"/>
<evidence type="ECO:0000256" key="3">
    <source>
        <dbReference type="ARBA" id="ARBA00022833"/>
    </source>
</evidence>
<keyword evidence="8" id="KW-1185">Reference proteome</keyword>
<dbReference type="SUPFAM" id="SSF51261">
    <property type="entry name" value="Duplicated hybrid motif"/>
    <property type="match status" value="1"/>
</dbReference>
<keyword evidence="1" id="KW-0479">Metal-binding</keyword>
<keyword evidence="4" id="KW-1015">Disulfide bond</keyword>
<dbReference type="Gene3D" id="2.70.70.10">
    <property type="entry name" value="Glucose Permease (Domain IIA)"/>
    <property type="match status" value="1"/>
</dbReference>
<evidence type="ECO:0000256" key="2">
    <source>
        <dbReference type="ARBA" id="ARBA00022729"/>
    </source>
</evidence>
<evidence type="ECO:0000256" key="1">
    <source>
        <dbReference type="ARBA" id="ARBA00022723"/>
    </source>
</evidence>
<gene>
    <name evidence="7" type="ORF">GGQ61_003011</name>
</gene>
<evidence type="ECO:0000256" key="5">
    <source>
        <dbReference type="ARBA" id="ARBA00024361"/>
    </source>
</evidence>
<comment type="similarity">
    <text evidence="5">Belongs to the LECT2/MIM-1 family.</text>
</comment>
<evidence type="ECO:0000313" key="8">
    <source>
        <dbReference type="Proteomes" id="UP000530564"/>
    </source>
</evidence>
<protein>
    <recommendedName>
        <fullName evidence="6">M23ase beta-sheet core domain-containing protein</fullName>
    </recommendedName>
</protein>
<keyword evidence="3" id="KW-0862">Zinc</keyword>
<evidence type="ECO:0000313" key="7">
    <source>
        <dbReference type="EMBL" id="MBB3892278.1"/>
    </source>
</evidence>